<dbReference type="InterPro" id="IPR027417">
    <property type="entry name" value="P-loop_NTPase"/>
</dbReference>
<dbReference type="GO" id="GO:0005524">
    <property type="term" value="F:ATP binding"/>
    <property type="evidence" value="ECO:0007669"/>
    <property type="project" value="UniProtKB-KW"/>
</dbReference>
<name>A0A484H5P7_9ZZZZ</name>
<dbReference type="InterPro" id="IPR003136">
    <property type="entry name" value="Cytidylate_kin"/>
</dbReference>
<evidence type="ECO:0000256" key="5">
    <source>
        <dbReference type="ARBA" id="ARBA00022777"/>
    </source>
</evidence>
<dbReference type="AlphaFoldDB" id="A0A484H5P7"/>
<evidence type="ECO:0000256" key="3">
    <source>
        <dbReference type="ARBA" id="ARBA00022679"/>
    </source>
</evidence>
<proteinExistence type="inferred from homology"/>
<evidence type="ECO:0000256" key="8">
    <source>
        <dbReference type="ARBA" id="ARBA00048478"/>
    </source>
</evidence>
<evidence type="ECO:0000259" key="9">
    <source>
        <dbReference type="Pfam" id="PF02224"/>
    </source>
</evidence>
<feature type="domain" description="Cytidylate kinase" evidence="9">
    <location>
        <begin position="3"/>
        <end position="205"/>
    </location>
</feature>
<accession>A0A484H5P7</accession>
<keyword evidence="6" id="KW-0067">ATP-binding</keyword>
<keyword evidence="3 10" id="KW-0808">Transferase</keyword>
<dbReference type="GO" id="GO:0036431">
    <property type="term" value="F:dCMP kinase activity"/>
    <property type="evidence" value="ECO:0007669"/>
    <property type="project" value="InterPro"/>
</dbReference>
<comment type="similarity">
    <text evidence="1">Belongs to the cytidylate kinase family. Type 1 subfamily.</text>
</comment>
<evidence type="ECO:0000256" key="1">
    <source>
        <dbReference type="ARBA" id="ARBA00009427"/>
    </source>
</evidence>
<protein>
    <recommendedName>
        <fullName evidence="2">(d)CMP kinase</fullName>
        <ecNumber evidence="2">2.7.4.25</ecNumber>
    </recommendedName>
</protein>
<dbReference type="EC" id="2.7.4.25" evidence="2"/>
<evidence type="ECO:0000256" key="4">
    <source>
        <dbReference type="ARBA" id="ARBA00022741"/>
    </source>
</evidence>
<dbReference type="Pfam" id="PF02224">
    <property type="entry name" value="Cytidylate_kin"/>
    <property type="match status" value="1"/>
</dbReference>
<dbReference type="EMBL" id="LR026963">
    <property type="protein sequence ID" value="VBB68680.1"/>
    <property type="molecule type" value="Genomic_DNA"/>
</dbReference>
<keyword evidence="5 10" id="KW-0418">Kinase</keyword>
<comment type="catalytic activity">
    <reaction evidence="8">
        <text>CMP + ATP = CDP + ADP</text>
        <dbReference type="Rhea" id="RHEA:11600"/>
        <dbReference type="ChEBI" id="CHEBI:30616"/>
        <dbReference type="ChEBI" id="CHEBI:58069"/>
        <dbReference type="ChEBI" id="CHEBI:60377"/>
        <dbReference type="ChEBI" id="CHEBI:456216"/>
        <dbReference type="EC" id="2.7.4.25"/>
    </reaction>
</comment>
<organism evidence="10">
    <name type="scientific">invertebrate metagenome</name>
    <dbReference type="NCBI Taxonomy" id="1711999"/>
    <lineage>
        <taxon>unclassified sequences</taxon>
        <taxon>metagenomes</taxon>
        <taxon>organismal metagenomes</taxon>
    </lineage>
</organism>
<dbReference type="HAMAP" id="MF_00238">
    <property type="entry name" value="Cytidyl_kinase_type1"/>
    <property type="match status" value="1"/>
</dbReference>
<evidence type="ECO:0000256" key="6">
    <source>
        <dbReference type="ARBA" id="ARBA00022840"/>
    </source>
</evidence>
<sequence length="211" mass="22701">MIVTVDGPAAGGKGTLARRLAERLGFAYMDTGLLYRAVGLAVLRRGSNPSDTAAVVDAARGVAAAPLTDPMLRAEETGQVASQVAVIPEVRAMLLTFQRAFASCPPEGVDGAVMDGRDVGTVVCPNAECKLFVTANLAVRARRRVKELRERGMPAIEENVLERMRERDRRDSERVIALLMPAEDAFILDTSEMDADMALARALTYVSPLLS</sequence>
<gene>
    <name evidence="10" type="ORF">RIEGSTA812A_PEG_153</name>
</gene>
<dbReference type="SUPFAM" id="SSF52540">
    <property type="entry name" value="P-loop containing nucleoside triphosphate hydrolases"/>
    <property type="match status" value="1"/>
</dbReference>
<evidence type="ECO:0000256" key="7">
    <source>
        <dbReference type="ARBA" id="ARBA00047615"/>
    </source>
</evidence>
<comment type="catalytic activity">
    <reaction evidence="7">
        <text>dCMP + ATP = dCDP + ADP</text>
        <dbReference type="Rhea" id="RHEA:25094"/>
        <dbReference type="ChEBI" id="CHEBI:30616"/>
        <dbReference type="ChEBI" id="CHEBI:57566"/>
        <dbReference type="ChEBI" id="CHEBI:58593"/>
        <dbReference type="ChEBI" id="CHEBI:456216"/>
        <dbReference type="EC" id="2.7.4.25"/>
    </reaction>
</comment>
<dbReference type="Gene3D" id="3.40.50.300">
    <property type="entry name" value="P-loop containing nucleotide triphosphate hydrolases"/>
    <property type="match status" value="1"/>
</dbReference>
<dbReference type="GO" id="GO:0036430">
    <property type="term" value="F:CMP kinase activity"/>
    <property type="evidence" value="ECO:0007669"/>
    <property type="project" value="RHEA"/>
</dbReference>
<reference evidence="10" key="1">
    <citation type="submission" date="2018-10" db="EMBL/GenBank/DDBJ databases">
        <authorList>
            <person name="Gruber-Vodicka H."/>
            <person name="Jaeckle O."/>
        </authorList>
    </citation>
    <scope>NUCLEOTIDE SEQUENCE</scope>
</reference>
<dbReference type="NCBIfam" id="TIGR00017">
    <property type="entry name" value="cmk"/>
    <property type="match status" value="1"/>
</dbReference>
<evidence type="ECO:0000313" key="10">
    <source>
        <dbReference type="EMBL" id="VBB68680.1"/>
    </source>
</evidence>
<evidence type="ECO:0000256" key="2">
    <source>
        <dbReference type="ARBA" id="ARBA00012906"/>
    </source>
</evidence>
<dbReference type="InterPro" id="IPR011994">
    <property type="entry name" value="Cytidylate_kinase_dom"/>
</dbReference>
<dbReference type="CDD" id="cd02020">
    <property type="entry name" value="CMPK"/>
    <property type="match status" value="1"/>
</dbReference>
<keyword evidence="4" id="KW-0547">Nucleotide-binding</keyword>